<sequence length="110" mass="11682">MADPCLTCGACCASFRVDFHVSDLETCPGGCVPVALTVPVTATLVRMRGTDDGPPRCIALAGEIGQEVKCTIYDRRPGPCRDFAPFAALGIGDEGCARARRRHGMKPLDE</sequence>
<evidence type="ECO:0000313" key="2">
    <source>
        <dbReference type="Proteomes" id="UP001157167"/>
    </source>
</evidence>
<dbReference type="InterPro" id="IPR005358">
    <property type="entry name" value="Puta_zinc/iron-chelating_dom"/>
</dbReference>
<proteinExistence type="predicted"/>
<comment type="caution">
    <text evidence="1">The sequence shown here is derived from an EMBL/GenBank/DDBJ whole genome shotgun (WGS) entry which is preliminary data.</text>
</comment>
<evidence type="ECO:0000313" key="1">
    <source>
        <dbReference type="EMBL" id="GLT21252.1"/>
    </source>
</evidence>
<dbReference type="Pfam" id="PF03692">
    <property type="entry name" value="CxxCxxCC"/>
    <property type="match status" value="1"/>
</dbReference>
<accession>A0ABQ6F9A9</accession>
<reference evidence="2" key="1">
    <citation type="journal article" date="2019" name="Int. J. Syst. Evol. Microbiol.">
        <title>The Global Catalogue of Microorganisms (GCM) 10K type strain sequencing project: providing services to taxonomists for standard genome sequencing and annotation.</title>
        <authorList>
            <consortium name="The Broad Institute Genomics Platform"/>
            <consortium name="The Broad Institute Genome Sequencing Center for Infectious Disease"/>
            <person name="Wu L."/>
            <person name="Ma J."/>
        </authorList>
    </citation>
    <scope>NUCLEOTIDE SEQUENCE [LARGE SCALE GENOMIC DNA]</scope>
    <source>
        <strain evidence="2">NBRC 102407</strain>
    </source>
</reference>
<organism evidence="1 2">
    <name type="scientific">Zoogloea oryzae</name>
    <dbReference type="NCBI Taxonomy" id="310767"/>
    <lineage>
        <taxon>Bacteria</taxon>
        <taxon>Pseudomonadati</taxon>
        <taxon>Pseudomonadota</taxon>
        <taxon>Betaproteobacteria</taxon>
        <taxon>Rhodocyclales</taxon>
        <taxon>Zoogloeaceae</taxon>
        <taxon>Zoogloea</taxon>
    </lineage>
</organism>
<protein>
    <submittedName>
        <fullName evidence="1">Zinc/iron-chelating domain-containing protein</fullName>
    </submittedName>
</protein>
<name>A0ABQ6F9A9_9RHOO</name>
<keyword evidence="2" id="KW-1185">Reference proteome</keyword>
<dbReference type="Proteomes" id="UP001157167">
    <property type="component" value="Unassembled WGS sequence"/>
</dbReference>
<gene>
    <name evidence="1" type="ORF">GCM10007933_07040</name>
</gene>
<dbReference type="EMBL" id="BSPX01000005">
    <property type="protein sequence ID" value="GLT21252.1"/>
    <property type="molecule type" value="Genomic_DNA"/>
</dbReference>
<dbReference type="RefSeq" id="WP_284186714.1">
    <property type="nucleotide sequence ID" value="NZ_BSPX01000005.1"/>
</dbReference>